<dbReference type="EnsemblFungi" id="FOXG_06142T0">
    <property type="protein sequence ID" value="FOXG_06142P0"/>
    <property type="gene ID" value="FOXG_06142"/>
</dbReference>
<organism evidence="1 2">
    <name type="scientific">Fusarium oxysporum (strain Fo5176)</name>
    <name type="common">Fusarium vascular wilt</name>
    <dbReference type="NCBI Taxonomy" id="660025"/>
    <lineage>
        <taxon>Eukaryota</taxon>
        <taxon>Fungi</taxon>
        <taxon>Dikarya</taxon>
        <taxon>Ascomycota</taxon>
        <taxon>Pezizomycotina</taxon>
        <taxon>Sordariomycetes</taxon>
        <taxon>Hypocreomycetidae</taxon>
        <taxon>Hypocreales</taxon>
        <taxon>Nectriaceae</taxon>
        <taxon>Fusarium</taxon>
        <taxon>Fusarium oxysporum species complex</taxon>
    </lineage>
</organism>
<name>A0A0D2XQA0_FUSOF</name>
<evidence type="ECO:0000313" key="1">
    <source>
        <dbReference type="EnsemblFungi" id="FOXG_06142P0"/>
    </source>
</evidence>
<reference evidence="2" key="1">
    <citation type="journal article" date="2012" name="Mol. Plant Microbe Interact.">
        <title>A highly conserved effector in Fusarium oxysporum is required for full virulence on Arabidopsis.</title>
        <authorList>
            <person name="Thatcher L.F."/>
            <person name="Gardiner D.M."/>
            <person name="Kazan K."/>
            <person name="Manners J."/>
        </authorList>
    </citation>
    <scope>NUCLEOTIDE SEQUENCE [LARGE SCALE GENOMIC DNA]</scope>
    <source>
        <strain evidence="2">Fo5176</strain>
    </source>
</reference>
<dbReference type="Proteomes" id="UP000002489">
    <property type="component" value="Unassembled WGS sequence"/>
</dbReference>
<reference evidence="1" key="2">
    <citation type="submission" date="2025-08" db="UniProtKB">
        <authorList>
            <consortium name="EnsemblFungi"/>
        </authorList>
    </citation>
    <scope>IDENTIFICATION</scope>
    <source>
        <strain evidence="1">4287 / CBS 123668 / FGSC 9935 / NRRL 34936</strain>
    </source>
</reference>
<protein>
    <submittedName>
        <fullName evidence="1">Uncharacterized protein</fullName>
    </submittedName>
</protein>
<evidence type="ECO:0000313" key="2">
    <source>
        <dbReference type="Proteomes" id="UP000002489"/>
    </source>
</evidence>
<proteinExistence type="predicted"/>
<accession>A0A0D2XQA0</accession>
<dbReference type="AlphaFoldDB" id="A0A0D2XQA0"/>
<sequence length="99" mass="11636">MGLLISSRSYWPPRGVLTTIWPDQVQQSFFRYQKNCVVVPTASHFVFFHEISITHALIIITGRFKVPLPTHIKAQYLIFCIELFVFCQEMTFRRVETVN</sequence>